<name>A0ABM7WZE9_9BACT</name>
<proteinExistence type="inferred from homology"/>
<evidence type="ECO:0000313" key="7">
    <source>
        <dbReference type="EMBL" id="BDG04831.1"/>
    </source>
</evidence>
<dbReference type="EMBL" id="AP025591">
    <property type="protein sequence ID" value="BDG04831.1"/>
    <property type="molecule type" value="Genomic_DNA"/>
</dbReference>
<dbReference type="CDD" id="cd08342">
    <property type="entry name" value="HPPD_N_like"/>
    <property type="match status" value="1"/>
</dbReference>
<dbReference type="SUPFAM" id="SSF54593">
    <property type="entry name" value="Glyoxalase/Bleomycin resistance protein/Dihydroxybiphenyl dioxygenase"/>
    <property type="match status" value="1"/>
</dbReference>
<keyword evidence="7" id="KW-0560">Oxidoreductase</keyword>
<dbReference type="PANTHER" id="PTHR11959:SF1">
    <property type="entry name" value="4-HYDROXYPHENYLPYRUVATE DIOXYGENASE"/>
    <property type="match status" value="1"/>
</dbReference>
<dbReference type="InterPro" id="IPR041736">
    <property type="entry name" value="4OHPhenylPyrv_dOase_N"/>
</dbReference>
<comment type="similarity">
    <text evidence="2">Belongs to the 4HPPD family.</text>
</comment>
<keyword evidence="5" id="KW-0408">Iron</keyword>
<dbReference type="PANTHER" id="PTHR11959">
    <property type="entry name" value="4-HYDROXYPHENYLPYRUVATE DIOXYGENASE"/>
    <property type="match status" value="1"/>
</dbReference>
<keyword evidence="4" id="KW-0677">Repeat</keyword>
<gene>
    <name evidence="7" type="ORF">AMOR_38270</name>
</gene>
<dbReference type="Pfam" id="PF00903">
    <property type="entry name" value="Glyoxalase"/>
    <property type="match status" value="2"/>
</dbReference>
<protein>
    <submittedName>
        <fullName evidence="7">4-hydroxyphenylpyruvate dioxygenase</fullName>
    </submittedName>
</protein>
<dbReference type="PIRSF" id="PIRSF009283">
    <property type="entry name" value="HPP_dOase"/>
    <property type="match status" value="1"/>
</dbReference>
<feature type="domain" description="VOC" evidence="6">
    <location>
        <begin position="15"/>
        <end position="147"/>
    </location>
</feature>
<feature type="domain" description="VOC" evidence="6">
    <location>
        <begin position="174"/>
        <end position="346"/>
    </location>
</feature>
<dbReference type="GO" id="GO:0051213">
    <property type="term" value="F:dioxygenase activity"/>
    <property type="evidence" value="ECO:0007669"/>
    <property type="project" value="UniProtKB-KW"/>
</dbReference>
<evidence type="ECO:0000256" key="4">
    <source>
        <dbReference type="ARBA" id="ARBA00022737"/>
    </source>
</evidence>
<evidence type="ECO:0000313" key="8">
    <source>
        <dbReference type="Proteomes" id="UP001162891"/>
    </source>
</evidence>
<comment type="cofactor">
    <cofactor evidence="1">
        <name>Fe cation</name>
        <dbReference type="ChEBI" id="CHEBI:24875"/>
    </cofactor>
</comment>
<organism evidence="7 8">
    <name type="scientific">Anaeromyxobacter oryzae</name>
    <dbReference type="NCBI Taxonomy" id="2918170"/>
    <lineage>
        <taxon>Bacteria</taxon>
        <taxon>Pseudomonadati</taxon>
        <taxon>Myxococcota</taxon>
        <taxon>Myxococcia</taxon>
        <taxon>Myxococcales</taxon>
        <taxon>Cystobacterineae</taxon>
        <taxon>Anaeromyxobacteraceae</taxon>
        <taxon>Anaeromyxobacter</taxon>
    </lineage>
</organism>
<dbReference type="PROSITE" id="PS51819">
    <property type="entry name" value="VOC"/>
    <property type="match status" value="2"/>
</dbReference>
<sequence>MTTAADRLEPLGIVRIEALHYYVHDLARSRRFYTEKLDFAEVARSTAALEAEGRQRSAVFEAGQVRIVCSEPAGEGGRAWRYLRKHPDGVGTVVFEVEDAARCFRLLEERGGTPVTDVQEHQDDGGTLRTFNITTPLGDTTFRFAERKGYRGIYPGLDRLEAPEGGRNAFGFGQVDHLTQNFQTMKPALLWMEHVLGFEEFWEVQFHTKDATAADARRQALQAQKGSGLRSIVMKDPRSPVKFANNEPWRPAFKSSQINVFNEDHRGDGIQHAALTVEDILSAVRGMRARGVEFMPTPASYYEALPERIARTGIGRIDEDVRTVQELEILVDGAGPHSYLLQIFLRDAAGLYHEPAAGPFFFEIIQRKGDQGFGAGNFRALFESIEREQVKEGRA</sequence>
<evidence type="ECO:0000259" key="6">
    <source>
        <dbReference type="PROSITE" id="PS51819"/>
    </source>
</evidence>
<evidence type="ECO:0000256" key="5">
    <source>
        <dbReference type="ARBA" id="ARBA00023004"/>
    </source>
</evidence>
<dbReference type="Proteomes" id="UP001162891">
    <property type="component" value="Chromosome"/>
</dbReference>
<dbReference type="InterPro" id="IPR004360">
    <property type="entry name" value="Glyas_Fos-R_dOase_dom"/>
</dbReference>
<keyword evidence="3" id="KW-0479">Metal-binding</keyword>
<dbReference type="InterPro" id="IPR037523">
    <property type="entry name" value="VOC_core"/>
</dbReference>
<dbReference type="RefSeq" id="WP_248353328.1">
    <property type="nucleotide sequence ID" value="NZ_AP025591.1"/>
</dbReference>
<dbReference type="InterPro" id="IPR005956">
    <property type="entry name" value="4OHPhenylPyrv_dOase"/>
</dbReference>
<evidence type="ECO:0000256" key="1">
    <source>
        <dbReference type="ARBA" id="ARBA00001962"/>
    </source>
</evidence>
<keyword evidence="7" id="KW-0223">Dioxygenase</keyword>
<accession>A0ABM7WZE9</accession>
<reference evidence="8" key="1">
    <citation type="journal article" date="2022" name="Int. J. Syst. Evol. Microbiol.">
        <title>Anaeromyxobacter oryzae sp. nov., Anaeromyxobacter diazotrophicus sp. nov. and Anaeromyxobacter paludicola sp. nov., isolated from paddy soils.</title>
        <authorList>
            <person name="Itoh H."/>
            <person name="Xu Z."/>
            <person name="Mise K."/>
            <person name="Masuda Y."/>
            <person name="Ushijima N."/>
            <person name="Hayakawa C."/>
            <person name="Shiratori Y."/>
            <person name="Senoo K."/>
        </authorList>
    </citation>
    <scope>NUCLEOTIDE SEQUENCE [LARGE SCALE GENOMIC DNA]</scope>
    <source>
        <strain evidence="8">Red232</strain>
    </source>
</reference>
<evidence type="ECO:0000256" key="3">
    <source>
        <dbReference type="ARBA" id="ARBA00022723"/>
    </source>
</evidence>
<keyword evidence="8" id="KW-1185">Reference proteome</keyword>
<evidence type="ECO:0000256" key="2">
    <source>
        <dbReference type="ARBA" id="ARBA00005877"/>
    </source>
</evidence>
<dbReference type="Gene3D" id="3.10.180.10">
    <property type="entry name" value="2,3-Dihydroxybiphenyl 1,2-Dioxygenase, domain 1"/>
    <property type="match status" value="2"/>
</dbReference>
<dbReference type="InterPro" id="IPR029068">
    <property type="entry name" value="Glyas_Bleomycin-R_OHBP_Dase"/>
</dbReference>